<protein>
    <submittedName>
        <fullName evidence="2">Uncharacterized protein</fullName>
    </submittedName>
</protein>
<proteinExistence type="predicted"/>
<reference evidence="3" key="1">
    <citation type="submission" date="2011-08" db="EMBL/GenBank/DDBJ databases">
        <authorList>
            <person name="Rombauts S."/>
        </authorList>
    </citation>
    <scope>NUCLEOTIDE SEQUENCE</scope>
    <source>
        <strain evidence="3">London</strain>
    </source>
</reference>
<sequence length="119" mass="13353">MAPNPSCVDYIPHSAAPSDSYDYDHQGGVRYRVLSRGTLRIASIRRPYFDDLDGYDRDSDGNDDNGENGGDAIDFKVDAAFLKSAFFESDETDADNEGSINSNYLYDNINRAIKRRRLS</sequence>
<feature type="region of interest" description="Disordered" evidence="1">
    <location>
        <begin position="50"/>
        <end position="71"/>
    </location>
</feature>
<organism evidence="2 3">
    <name type="scientific">Tetranychus urticae</name>
    <name type="common">Two-spotted spider mite</name>
    <dbReference type="NCBI Taxonomy" id="32264"/>
    <lineage>
        <taxon>Eukaryota</taxon>
        <taxon>Metazoa</taxon>
        <taxon>Ecdysozoa</taxon>
        <taxon>Arthropoda</taxon>
        <taxon>Chelicerata</taxon>
        <taxon>Arachnida</taxon>
        <taxon>Acari</taxon>
        <taxon>Acariformes</taxon>
        <taxon>Trombidiformes</taxon>
        <taxon>Prostigmata</taxon>
        <taxon>Eleutherengona</taxon>
        <taxon>Raphignathae</taxon>
        <taxon>Tetranychoidea</taxon>
        <taxon>Tetranychidae</taxon>
        <taxon>Tetranychus</taxon>
    </lineage>
</organism>
<dbReference type="Proteomes" id="UP000015104">
    <property type="component" value="Unassembled WGS sequence"/>
</dbReference>
<dbReference type="AlphaFoldDB" id="T1JS93"/>
<dbReference type="EMBL" id="CAEY01000458">
    <property type="status" value="NOT_ANNOTATED_CDS"/>
    <property type="molecule type" value="Genomic_DNA"/>
</dbReference>
<evidence type="ECO:0000256" key="1">
    <source>
        <dbReference type="SAM" id="MobiDB-lite"/>
    </source>
</evidence>
<name>T1JS93_TETUR</name>
<keyword evidence="3" id="KW-1185">Reference proteome</keyword>
<evidence type="ECO:0000313" key="2">
    <source>
        <dbReference type="EnsemblMetazoa" id="tetur01g09710.1"/>
    </source>
</evidence>
<accession>T1JS93</accession>
<reference evidence="2" key="2">
    <citation type="submission" date="2015-06" db="UniProtKB">
        <authorList>
            <consortium name="EnsemblMetazoa"/>
        </authorList>
    </citation>
    <scope>IDENTIFICATION</scope>
</reference>
<dbReference type="HOGENOM" id="CLU_2064425_0_0_1"/>
<dbReference type="EnsemblMetazoa" id="tetur01g09710.1">
    <property type="protein sequence ID" value="tetur01g09710.1"/>
    <property type="gene ID" value="tetur01g09710"/>
</dbReference>
<evidence type="ECO:0000313" key="3">
    <source>
        <dbReference type="Proteomes" id="UP000015104"/>
    </source>
</evidence>